<dbReference type="AlphaFoldDB" id="A0AAV4SAZ9"/>
<name>A0AAV4SAZ9_CAEEX</name>
<accession>A0AAV4SAZ9</accession>
<feature type="transmembrane region" description="Helical" evidence="1">
    <location>
        <begin position="117"/>
        <end position="138"/>
    </location>
</feature>
<sequence>MVVWWYGGMVVHGMVVWCMVWWYGAWYGGMVNKMVVICLTCTLLQDLYDNLLDQLNNDHLTEEMEKLLEVYEIMTTTIRNIDECFSFPAFLATLLNLVGLFWTGYRIAFLTNNLDHSFFLICPVVYLLSHHLLLLISASKTNEKAAKAKLITQCLLRNCHLETRRKIKYEKNIALESNLTSWKIYVFDRSLLITSFGCLLTYGILLGTLGRD</sequence>
<organism evidence="2 3">
    <name type="scientific">Caerostris extrusa</name>
    <name type="common">Bark spider</name>
    <name type="synonym">Caerostris bankana</name>
    <dbReference type="NCBI Taxonomy" id="172846"/>
    <lineage>
        <taxon>Eukaryota</taxon>
        <taxon>Metazoa</taxon>
        <taxon>Ecdysozoa</taxon>
        <taxon>Arthropoda</taxon>
        <taxon>Chelicerata</taxon>
        <taxon>Arachnida</taxon>
        <taxon>Araneae</taxon>
        <taxon>Araneomorphae</taxon>
        <taxon>Entelegynae</taxon>
        <taxon>Araneoidea</taxon>
        <taxon>Araneidae</taxon>
        <taxon>Caerostris</taxon>
    </lineage>
</organism>
<feature type="transmembrane region" description="Helical" evidence="1">
    <location>
        <begin position="191"/>
        <end position="210"/>
    </location>
</feature>
<proteinExistence type="predicted"/>
<keyword evidence="1" id="KW-0472">Membrane</keyword>
<evidence type="ECO:0000256" key="1">
    <source>
        <dbReference type="SAM" id="Phobius"/>
    </source>
</evidence>
<reference evidence="2 3" key="1">
    <citation type="submission" date="2021-06" db="EMBL/GenBank/DDBJ databases">
        <title>Caerostris extrusa draft genome.</title>
        <authorList>
            <person name="Kono N."/>
            <person name="Arakawa K."/>
        </authorList>
    </citation>
    <scope>NUCLEOTIDE SEQUENCE [LARGE SCALE GENOMIC DNA]</scope>
</reference>
<feature type="transmembrane region" description="Helical" evidence="1">
    <location>
        <begin position="6"/>
        <end position="24"/>
    </location>
</feature>
<protein>
    <recommendedName>
        <fullName evidence="4">Gustatory receptor</fullName>
    </recommendedName>
</protein>
<keyword evidence="1" id="KW-0812">Transmembrane</keyword>
<keyword evidence="3" id="KW-1185">Reference proteome</keyword>
<comment type="caution">
    <text evidence="2">The sequence shown here is derived from an EMBL/GenBank/DDBJ whole genome shotgun (WGS) entry which is preliminary data.</text>
</comment>
<dbReference type="Proteomes" id="UP001054945">
    <property type="component" value="Unassembled WGS sequence"/>
</dbReference>
<keyword evidence="1" id="KW-1133">Transmembrane helix</keyword>
<gene>
    <name evidence="2" type="primary">AVEN_142557_1</name>
    <name evidence="2" type="ORF">CEXT_692111</name>
</gene>
<dbReference type="EMBL" id="BPLR01009386">
    <property type="protein sequence ID" value="GIY31468.1"/>
    <property type="molecule type" value="Genomic_DNA"/>
</dbReference>
<evidence type="ECO:0008006" key="4">
    <source>
        <dbReference type="Google" id="ProtNLM"/>
    </source>
</evidence>
<evidence type="ECO:0000313" key="3">
    <source>
        <dbReference type="Proteomes" id="UP001054945"/>
    </source>
</evidence>
<evidence type="ECO:0000313" key="2">
    <source>
        <dbReference type="EMBL" id="GIY31468.1"/>
    </source>
</evidence>
<feature type="transmembrane region" description="Helical" evidence="1">
    <location>
        <begin position="84"/>
        <end position="105"/>
    </location>
</feature>